<dbReference type="GO" id="GO:0016740">
    <property type="term" value="F:transferase activity"/>
    <property type="evidence" value="ECO:0007669"/>
    <property type="project" value="UniProtKB-KW"/>
</dbReference>
<reference evidence="2 3" key="1">
    <citation type="submission" date="2015-03" db="EMBL/GenBank/DDBJ databases">
        <authorList>
            <consortium name="Pathogen Informatics"/>
        </authorList>
    </citation>
    <scope>NUCLEOTIDE SEQUENCE [LARGE SCALE GENOMIC DNA]</scope>
    <source>
        <strain evidence="2 3">P00601463</strain>
    </source>
</reference>
<dbReference type="AlphaFoldDB" id="A0A655JSE7"/>
<keyword evidence="1" id="KW-0812">Transmembrane</keyword>
<protein>
    <submittedName>
        <fullName evidence="2">Sugar transferase</fullName>
        <ecNumber evidence="2">2.-.-.-</ecNumber>
    </submittedName>
</protein>
<dbReference type="EMBL" id="CHKL01001110">
    <property type="protein sequence ID" value="COX69656.1"/>
    <property type="molecule type" value="Genomic_DNA"/>
</dbReference>
<gene>
    <name evidence="2" type="ORF">ERS007741_04659</name>
</gene>
<evidence type="ECO:0000313" key="2">
    <source>
        <dbReference type="EMBL" id="COX69656.1"/>
    </source>
</evidence>
<feature type="transmembrane region" description="Helical" evidence="1">
    <location>
        <begin position="36"/>
        <end position="59"/>
    </location>
</feature>
<dbReference type="EC" id="2.-.-.-" evidence="2"/>
<accession>A0A655JSE7</accession>
<keyword evidence="1" id="KW-0472">Membrane</keyword>
<evidence type="ECO:0000256" key="1">
    <source>
        <dbReference type="SAM" id="Phobius"/>
    </source>
</evidence>
<keyword evidence="1" id="KW-1133">Transmembrane helix</keyword>
<evidence type="ECO:0000313" key="3">
    <source>
        <dbReference type="Proteomes" id="UP000048600"/>
    </source>
</evidence>
<dbReference type="Proteomes" id="UP000048600">
    <property type="component" value="Unassembled WGS sequence"/>
</dbReference>
<name>A0A655JSE7_MYCTX</name>
<proteinExistence type="predicted"/>
<sequence length="184" mass="20000">MRDWIARKAFYGGSAAPLAVRHPDKTAPLVISGGALMAWILMSIGTGLGRLASLVIAVLTGRRIARAMRCAETSFLDVLAVATRGLWAAALQLASAICRHYWPLALLAAILSRRCRRVVLIAAVVDGVVDWLRRREGADDDAEPIGPLTYLVLKRVDDLAYGAGLWYGVVRERNIGALKPQIRT</sequence>
<organism evidence="2 3">
    <name type="scientific">Mycobacterium tuberculosis</name>
    <dbReference type="NCBI Taxonomy" id="1773"/>
    <lineage>
        <taxon>Bacteria</taxon>
        <taxon>Bacillati</taxon>
        <taxon>Actinomycetota</taxon>
        <taxon>Actinomycetes</taxon>
        <taxon>Mycobacteriales</taxon>
        <taxon>Mycobacteriaceae</taxon>
        <taxon>Mycobacterium</taxon>
        <taxon>Mycobacterium tuberculosis complex</taxon>
    </lineage>
</organism>
<keyword evidence="2" id="KW-0808">Transferase</keyword>